<evidence type="ECO:0000313" key="3">
    <source>
        <dbReference type="Proteomes" id="UP001595640"/>
    </source>
</evidence>
<dbReference type="Proteomes" id="UP001595640">
    <property type="component" value="Unassembled WGS sequence"/>
</dbReference>
<organism evidence="2 3">
    <name type="scientific">Modicisalibacter luteus</name>
    <dbReference type="NCBI Taxonomy" id="453962"/>
    <lineage>
        <taxon>Bacteria</taxon>
        <taxon>Pseudomonadati</taxon>
        <taxon>Pseudomonadota</taxon>
        <taxon>Gammaproteobacteria</taxon>
        <taxon>Oceanospirillales</taxon>
        <taxon>Halomonadaceae</taxon>
        <taxon>Modicisalibacter</taxon>
    </lineage>
</organism>
<comment type="caution">
    <text evidence="2">The sequence shown here is derived from an EMBL/GenBank/DDBJ whole genome shotgun (WGS) entry which is preliminary data.</text>
</comment>
<proteinExistence type="predicted"/>
<evidence type="ECO:0000256" key="1">
    <source>
        <dbReference type="SAM" id="SignalP"/>
    </source>
</evidence>
<dbReference type="EMBL" id="JBHRUH010000044">
    <property type="protein sequence ID" value="MFC3294216.1"/>
    <property type="molecule type" value="Genomic_DNA"/>
</dbReference>
<sequence>MNTLTKLTGVALLATTMAGCATITTTKYNEDNSRAYNLAQAGSLYKARDTVLGDDEYNPAMSTLGNTFSDAALFNSSAGLGLSGQASLGLGLAGALFAAPGHMERDSAFAFVPGSLASSRDEADELLRDHFFAAVEQAAHELGYTVEHKGNDLRHPAAHGRTAMTIAVVNEEDGCYGYDRIHSGEDAKTYGCYVSLQIPERSDRTLPAPEAIDVPGEAQ</sequence>
<feature type="signal peptide" evidence="1">
    <location>
        <begin position="1"/>
        <end position="21"/>
    </location>
</feature>
<keyword evidence="3" id="KW-1185">Reference proteome</keyword>
<dbReference type="PROSITE" id="PS51257">
    <property type="entry name" value="PROKAR_LIPOPROTEIN"/>
    <property type="match status" value="1"/>
</dbReference>
<gene>
    <name evidence="2" type="ORF">ACFOEI_19455</name>
</gene>
<name>A0ABV7M5N4_9GAMM</name>
<feature type="chain" id="PRO_5046870480" description="Lipoprotein" evidence="1">
    <location>
        <begin position="22"/>
        <end position="219"/>
    </location>
</feature>
<evidence type="ECO:0008006" key="4">
    <source>
        <dbReference type="Google" id="ProtNLM"/>
    </source>
</evidence>
<protein>
    <recommendedName>
        <fullName evidence="4">Lipoprotein</fullName>
    </recommendedName>
</protein>
<keyword evidence="1" id="KW-0732">Signal</keyword>
<reference evidence="3" key="1">
    <citation type="journal article" date="2019" name="Int. J. Syst. Evol. Microbiol.">
        <title>The Global Catalogue of Microorganisms (GCM) 10K type strain sequencing project: providing services to taxonomists for standard genome sequencing and annotation.</title>
        <authorList>
            <consortium name="The Broad Institute Genomics Platform"/>
            <consortium name="The Broad Institute Genome Sequencing Center for Infectious Disease"/>
            <person name="Wu L."/>
            <person name="Ma J."/>
        </authorList>
    </citation>
    <scope>NUCLEOTIDE SEQUENCE [LARGE SCALE GENOMIC DNA]</scope>
    <source>
        <strain evidence="3">KCTC 12847</strain>
    </source>
</reference>
<evidence type="ECO:0000313" key="2">
    <source>
        <dbReference type="EMBL" id="MFC3294216.1"/>
    </source>
</evidence>
<dbReference type="RefSeq" id="WP_019020785.1">
    <property type="nucleotide sequence ID" value="NZ_BMXD01000021.1"/>
</dbReference>
<accession>A0ABV7M5N4</accession>